<reference evidence="3 4" key="1">
    <citation type="submission" date="2023-09" db="EMBL/GenBank/DDBJ databases">
        <title>Nesidiocoris tenuis whole genome shotgun sequence.</title>
        <authorList>
            <person name="Shibata T."/>
            <person name="Shimoda M."/>
            <person name="Kobayashi T."/>
            <person name="Uehara T."/>
        </authorList>
    </citation>
    <scope>NUCLEOTIDE SEQUENCE [LARGE SCALE GENOMIC DNA]</scope>
    <source>
        <strain evidence="3 4">Japan</strain>
    </source>
</reference>
<evidence type="ECO:0008006" key="5">
    <source>
        <dbReference type="Google" id="ProtNLM"/>
    </source>
</evidence>
<dbReference type="Proteomes" id="UP001307889">
    <property type="component" value="Chromosome 9"/>
</dbReference>
<evidence type="ECO:0000256" key="2">
    <source>
        <dbReference type="SAM" id="MobiDB-lite"/>
    </source>
</evidence>
<accession>A0ABN7B1H8</accession>
<evidence type="ECO:0000313" key="4">
    <source>
        <dbReference type="Proteomes" id="UP001307889"/>
    </source>
</evidence>
<evidence type="ECO:0000256" key="1">
    <source>
        <dbReference type="SAM" id="Coils"/>
    </source>
</evidence>
<feature type="region of interest" description="Disordered" evidence="2">
    <location>
        <begin position="221"/>
        <end position="251"/>
    </location>
</feature>
<protein>
    <recommendedName>
        <fullName evidence="5">Myosin tail domain-containing protein</fullName>
    </recommendedName>
</protein>
<keyword evidence="4" id="KW-1185">Reference proteome</keyword>
<keyword evidence="1" id="KW-0175">Coiled coil</keyword>
<dbReference type="EMBL" id="AP028917">
    <property type="protein sequence ID" value="BES98277.1"/>
    <property type="molecule type" value="Genomic_DNA"/>
</dbReference>
<feature type="coiled-coil region" evidence="1">
    <location>
        <begin position="13"/>
        <end position="135"/>
    </location>
</feature>
<name>A0ABN7B1H8_9HEMI</name>
<organism evidence="3 4">
    <name type="scientific">Nesidiocoris tenuis</name>
    <dbReference type="NCBI Taxonomy" id="355587"/>
    <lineage>
        <taxon>Eukaryota</taxon>
        <taxon>Metazoa</taxon>
        <taxon>Ecdysozoa</taxon>
        <taxon>Arthropoda</taxon>
        <taxon>Hexapoda</taxon>
        <taxon>Insecta</taxon>
        <taxon>Pterygota</taxon>
        <taxon>Neoptera</taxon>
        <taxon>Paraneoptera</taxon>
        <taxon>Hemiptera</taxon>
        <taxon>Heteroptera</taxon>
        <taxon>Panheteroptera</taxon>
        <taxon>Cimicomorpha</taxon>
        <taxon>Miridae</taxon>
        <taxon>Dicyphina</taxon>
        <taxon>Nesidiocoris</taxon>
    </lineage>
</organism>
<proteinExistence type="predicted"/>
<dbReference type="Gene3D" id="1.10.287.1490">
    <property type="match status" value="1"/>
</dbReference>
<gene>
    <name evidence="3" type="ORF">NTJ_11094</name>
</gene>
<evidence type="ECO:0000313" key="3">
    <source>
        <dbReference type="EMBL" id="BES98277.1"/>
    </source>
</evidence>
<sequence>MARWKEESWLAERDSLSACKRELERRLKEKDAEMHEKEDELFLHLEKAIRLEEDCEKIKAEKEKISEWKNKLEREKNEAYRQLKFQAEESEATRRRLERARNDIVRQVTAIAAEKDSLERENTRLKDALKDIEGKHHGRRFARNLAGLEKEVSDLKLVAKQSATLNSQLKKGMKHLASCRRRKCSVCAYTRATFGEYQNSRSGKQLLSCFHGNVGMDKKSRTYHPSRMFGGSSSEDGGHLESGGGRSAPATPELSLRLSHLSLTSPGLRGNMSYIDEGSSDSDCEGDTRYAATVVSEASSAPHAFSSDSGFSSEICDPASLTPTKSFTRATKWTSSFRKLIRRVSKRQVSNTS</sequence>